<dbReference type="Gene3D" id="2.70.50.70">
    <property type="match status" value="1"/>
</dbReference>
<evidence type="ECO:0000256" key="2">
    <source>
        <dbReference type="SAM" id="SignalP"/>
    </source>
</evidence>
<feature type="chain" id="PRO_5040247281" description="Chitin-binding type-4 domain-containing protein" evidence="2">
    <location>
        <begin position="20"/>
        <end position="242"/>
    </location>
</feature>
<dbReference type="OrthoDB" id="2342176at2759"/>
<feature type="signal peptide" evidence="2">
    <location>
        <begin position="1"/>
        <end position="19"/>
    </location>
</feature>
<feature type="region of interest" description="Disordered" evidence="1">
    <location>
        <begin position="205"/>
        <end position="242"/>
    </location>
</feature>
<evidence type="ECO:0000256" key="1">
    <source>
        <dbReference type="SAM" id="MobiDB-lite"/>
    </source>
</evidence>
<sequence length="242" mass="26607">MKFTTVVALTASYVAVASAHMAMLRPIPRGGYETPQYNGRVHAFLGFKDKKYTVRFPCGGYAPGPVTQMKAGDVIDVRFQSTDMSDSDIKKQPTKPKDPKKQFDQPRHGGGTCEFSLSYDNGQTFHLIGRYTKSCPDAYFKWPVKIPADVPECTSKNKCLFVWTWLASTLDQFYMNCADINLTAPKGGKKRLPQGKVTFVDFGNYKKNQKAPGDGTVGKGVSGPGPNSSEVKKNKSGGFSTY</sequence>
<dbReference type="AlphaFoldDB" id="A0A9P6MB90"/>
<dbReference type="PANTHER" id="PTHR36182">
    <property type="entry name" value="PROTEIN, PUTATIVE (AFU_ORTHOLOGUE AFUA_6G10930)-RELATED"/>
    <property type="match status" value="1"/>
</dbReference>
<comment type="caution">
    <text evidence="3">The sequence shown here is derived from an EMBL/GenBank/DDBJ whole genome shotgun (WGS) entry which is preliminary data.</text>
</comment>
<protein>
    <recommendedName>
        <fullName evidence="5">Chitin-binding type-4 domain-containing protein</fullName>
    </recommendedName>
</protein>
<feature type="compositionally biased region" description="Basic and acidic residues" evidence="1">
    <location>
        <begin position="87"/>
        <end position="107"/>
    </location>
</feature>
<keyword evidence="2" id="KW-0732">Signal</keyword>
<dbReference type="EMBL" id="JAAAHW010003195">
    <property type="protein sequence ID" value="KAF9987062.1"/>
    <property type="molecule type" value="Genomic_DNA"/>
</dbReference>
<reference evidence="3" key="1">
    <citation type="journal article" date="2020" name="Fungal Divers.">
        <title>Resolving the Mortierellaceae phylogeny through synthesis of multi-gene phylogenetics and phylogenomics.</title>
        <authorList>
            <person name="Vandepol N."/>
            <person name="Liber J."/>
            <person name="Desiro A."/>
            <person name="Na H."/>
            <person name="Kennedy M."/>
            <person name="Barry K."/>
            <person name="Grigoriev I.V."/>
            <person name="Miller A.N."/>
            <person name="O'Donnell K."/>
            <person name="Stajich J.E."/>
            <person name="Bonito G."/>
        </authorList>
    </citation>
    <scope>NUCLEOTIDE SEQUENCE</scope>
    <source>
        <strain evidence="3">MES-2147</strain>
    </source>
</reference>
<keyword evidence="4" id="KW-1185">Reference proteome</keyword>
<dbReference type="PANTHER" id="PTHR36182:SF1">
    <property type="entry name" value="PROTEIN, PUTATIVE (AFU_ORTHOLOGUE AFUA_6G10930)-RELATED"/>
    <property type="match status" value="1"/>
</dbReference>
<evidence type="ECO:0000313" key="4">
    <source>
        <dbReference type="Proteomes" id="UP000749646"/>
    </source>
</evidence>
<proteinExistence type="predicted"/>
<evidence type="ECO:0008006" key="5">
    <source>
        <dbReference type="Google" id="ProtNLM"/>
    </source>
</evidence>
<organism evidence="3 4">
    <name type="scientific">Modicella reniformis</name>
    <dbReference type="NCBI Taxonomy" id="1440133"/>
    <lineage>
        <taxon>Eukaryota</taxon>
        <taxon>Fungi</taxon>
        <taxon>Fungi incertae sedis</taxon>
        <taxon>Mucoromycota</taxon>
        <taxon>Mortierellomycotina</taxon>
        <taxon>Mortierellomycetes</taxon>
        <taxon>Mortierellales</taxon>
        <taxon>Mortierellaceae</taxon>
        <taxon>Modicella</taxon>
    </lineage>
</organism>
<accession>A0A9P6MB90</accession>
<evidence type="ECO:0000313" key="3">
    <source>
        <dbReference type="EMBL" id="KAF9987062.1"/>
    </source>
</evidence>
<dbReference type="Proteomes" id="UP000749646">
    <property type="component" value="Unassembled WGS sequence"/>
</dbReference>
<gene>
    <name evidence="3" type="ORF">BGZ65_005257</name>
</gene>
<feature type="region of interest" description="Disordered" evidence="1">
    <location>
        <begin position="83"/>
        <end position="108"/>
    </location>
</feature>
<name>A0A9P6MB90_9FUNG</name>